<keyword evidence="4 8" id="KW-1133">Transmembrane helix</keyword>
<keyword evidence="3 8" id="KW-0812">Transmembrane</keyword>
<dbReference type="Pfam" id="PF04024">
    <property type="entry name" value="PspC"/>
    <property type="match status" value="1"/>
</dbReference>
<organism evidence="10 11">
    <name type="scientific">Paenibacillus solisilvae</name>
    <dbReference type="NCBI Taxonomy" id="2486751"/>
    <lineage>
        <taxon>Bacteria</taxon>
        <taxon>Bacillati</taxon>
        <taxon>Bacillota</taxon>
        <taxon>Bacilli</taxon>
        <taxon>Bacillales</taxon>
        <taxon>Paenibacillaceae</taxon>
        <taxon>Paenibacillus</taxon>
    </lineage>
</organism>
<evidence type="ECO:0000256" key="3">
    <source>
        <dbReference type="ARBA" id="ARBA00022692"/>
    </source>
</evidence>
<keyword evidence="5 8" id="KW-0472">Membrane</keyword>
<evidence type="ECO:0000256" key="5">
    <source>
        <dbReference type="ARBA" id="ARBA00023136"/>
    </source>
</evidence>
<keyword evidence="2" id="KW-1003">Cell membrane</keyword>
<feature type="coiled-coil region" evidence="6">
    <location>
        <begin position="131"/>
        <end position="158"/>
    </location>
</feature>
<name>A0ABW0W8D0_9BACL</name>
<dbReference type="InterPro" id="IPR007168">
    <property type="entry name" value="Phageshock_PspC_N"/>
</dbReference>
<feature type="compositionally biased region" description="Polar residues" evidence="7">
    <location>
        <begin position="111"/>
        <end position="124"/>
    </location>
</feature>
<evidence type="ECO:0000256" key="4">
    <source>
        <dbReference type="ARBA" id="ARBA00022989"/>
    </source>
</evidence>
<reference evidence="11" key="1">
    <citation type="journal article" date="2019" name="Int. J. Syst. Evol. Microbiol.">
        <title>The Global Catalogue of Microorganisms (GCM) 10K type strain sequencing project: providing services to taxonomists for standard genome sequencing and annotation.</title>
        <authorList>
            <consortium name="The Broad Institute Genomics Platform"/>
            <consortium name="The Broad Institute Genome Sequencing Center for Infectious Disease"/>
            <person name="Wu L."/>
            <person name="Ma J."/>
        </authorList>
    </citation>
    <scope>NUCLEOTIDE SEQUENCE [LARGE SCALE GENOMIC DNA]</scope>
    <source>
        <strain evidence="11">CGMCC 1.3240</strain>
    </source>
</reference>
<dbReference type="EMBL" id="JBHSOW010000105">
    <property type="protein sequence ID" value="MFC5652741.1"/>
    <property type="molecule type" value="Genomic_DNA"/>
</dbReference>
<dbReference type="PANTHER" id="PTHR33885:SF3">
    <property type="entry name" value="PHAGE SHOCK PROTEIN C"/>
    <property type="match status" value="1"/>
</dbReference>
<feature type="region of interest" description="Disordered" evidence="7">
    <location>
        <begin position="85"/>
        <end position="124"/>
    </location>
</feature>
<sequence length="160" mass="16875">MKKLYRSRRDKKLFGLCGGLAEMLNVDATLLRILLIVITVFSSGALILVYILAGLVVPKEANPFGGFGPGAGGYNPNGFGSGGYGGWNGGGHQHGSHSNPGSGYGGPYTNPPGQSGANWQQPAASASNIDAMMDDLEKKALRKEIEELRAKLAKHEKGEF</sequence>
<evidence type="ECO:0000256" key="8">
    <source>
        <dbReference type="SAM" id="Phobius"/>
    </source>
</evidence>
<gene>
    <name evidence="10" type="ORF">ACFPYJ_27280</name>
</gene>
<evidence type="ECO:0000256" key="7">
    <source>
        <dbReference type="SAM" id="MobiDB-lite"/>
    </source>
</evidence>
<feature type="transmembrane region" description="Helical" evidence="8">
    <location>
        <begin position="33"/>
        <end position="57"/>
    </location>
</feature>
<accession>A0ABW0W8D0</accession>
<dbReference type="InterPro" id="IPR052027">
    <property type="entry name" value="PspC"/>
</dbReference>
<evidence type="ECO:0000256" key="1">
    <source>
        <dbReference type="ARBA" id="ARBA00004162"/>
    </source>
</evidence>
<comment type="subcellular location">
    <subcellularLocation>
        <location evidence="1">Cell membrane</location>
        <topology evidence="1">Single-pass membrane protein</topology>
    </subcellularLocation>
</comment>
<evidence type="ECO:0000313" key="10">
    <source>
        <dbReference type="EMBL" id="MFC5652741.1"/>
    </source>
</evidence>
<feature type="domain" description="Phage shock protein PspC N-terminal" evidence="9">
    <location>
        <begin position="2"/>
        <end position="60"/>
    </location>
</feature>
<protein>
    <submittedName>
        <fullName evidence="10">PspC domain-containing protein</fullName>
    </submittedName>
</protein>
<keyword evidence="11" id="KW-1185">Reference proteome</keyword>
<comment type="caution">
    <text evidence="10">The sequence shown here is derived from an EMBL/GenBank/DDBJ whole genome shotgun (WGS) entry which is preliminary data.</text>
</comment>
<evidence type="ECO:0000259" key="9">
    <source>
        <dbReference type="Pfam" id="PF04024"/>
    </source>
</evidence>
<evidence type="ECO:0000256" key="6">
    <source>
        <dbReference type="SAM" id="Coils"/>
    </source>
</evidence>
<proteinExistence type="predicted"/>
<dbReference type="PANTHER" id="PTHR33885">
    <property type="entry name" value="PHAGE SHOCK PROTEIN C"/>
    <property type="match status" value="1"/>
</dbReference>
<dbReference type="Proteomes" id="UP001596047">
    <property type="component" value="Unassembled WGS sequence"/>
</dbReference>
<evidence type="ECO:0000313" key="11">
    <source>
        <dbReference type="Proteomes" id="UP001596047"/>
    </source>
</evidence>
<dbReference type="RefSeq" id="WP_379191392.1">
    <property type="nucleotide sequence ID" value="NZ_JBHSOW010000105.1"/>
</dbReference>
<keyword evidence="6" id="KW-0175">Coiled coil</keyword>
<evidence type="ECO:0000256" key="2">
    <source>
        <dbReference type="ARBA" id="ARBA00022475"/>
    </source>
</evidence>